<dbReference type="Pfam" id="PF10720">
    <property type="entry name" value="DUF2515"/>
    <property type="match status" value="1"/>
</dbReference>
<sequence>MDSSTPCLEILPVEDALGTEGFNIRREQTKAIGFWEGMAAKTTSWWRSIPLRARAVPLSVTEEEWRWLYGKLKEKPRSPDGGLPSLKESSRLLVRRIREETERLNRNNVTRTAAYLEMYGRHPELHWALLAHLVSRNGGWSMTDLRGEWLPKLLDQETIRLTFRMLEACNALIFRDAYPQLLLYSESKRQGHAIFELLPHLSVSVFMRPFWELFWRGRNPVPLTVALVVNEQNVIEKRVVRDPLYRDEILSTLAFRSQPLLQSNQLLLPLLGKRGVRRLAGRVLERFGQLDERIEFGKDLYSILFGYPKVHARALAFAEAVPHTGSRADYWPHLFTDKPKSDAVPGISGFDTALGPPPWFSPRLTDAWDNQALGPVQAGDWYEDLSALDYLKRMRQPRVIDMTREHVFGQRKLQAAVRIGDYLDLGGS</sequence>
<dbReference type="RefSeq" id="WP_185117947.1">
    <property type="nucleotide sequence ID" value="NZ_JACJVQ010000002.1"/>
</dbReference>
<protein>
    <submittedName>
        <fullName evidence="1">DUF2515 family protein</fullName>
    </submittedName>
</protein>
<keyword evidence="2" id="KW-1185">Reference proteome</keyword>
<proteinExistence type="predicted"/>
<evidence type="ECO:0000313" key="2">
    <source>
        <dbReference type="Proteomes" id="UP000535838"/>
    </source>
</evidence>
<reference evidence="1 2" key="1">
    <citation type="submission" date="2020-08" db="EMBL/GenBank/DDBJ databases">
        <title>Cohnella phylogeny.</title>
        <authorList>
            <person name="Dunlap C."/>
        </authorList>
    </citation>
    <scope>NUCLEOTIDE SEQUENCE [LARGE SCALE GENOMIC DNA]</scope>
    <source>
        <strain evidence="1 2">DSM 25241</strain>
    </source>
</reference>
<accession>A0A841SVI5</accession>
<gene>
    <name evidence="1" type="ORF">H7B67_01050</name>
</gene>
<comment type="caution">
    <text evidence="1">The sequence shown here is derived from an EMBL/GenBank/DDBJ whole genome shotgun (WGS) entry which is preliminary data.</text>
</comment>
<dbReference type="InterPro" id="IPR019658">
    <property type="entry name" value="DUF2515"/>
</dbReference>
<dbReference type="AlphaFoldDB" id="A0A841SVI5"/>
<name>A0A841SVI5_9BACL</name>
<evidence type="ECO:0000313" key="1">
    <source>
        <dbReference type="EMBL" id="MBB6632711.1"/>
    </source>
</evidence>
<organism evidence="1 2">
    <name type="scientific">Cohnella thailandensis</name>
    <dbReference type="NCBI Taxonomy" id="557557"/>
    <lineage>
        <taxon>Bacteria</taxon>
        <taxon>Bacillati</taxon>
        <taxon>Bacillota</taxon>
        <taxon>Bacilli</taxon>
        <taxon>Bacillales</taxon>
        <taxon>Paenibacillaceae</taxon>
        <taxon>Cohnella</taxon>
    </lineage>
</organism>
<dbReference type="EMBL" id="JACJVQ010000002">
    <property type="protein sequence ID" value="MBB6632711.1"/>
    <property type="molecule type" value="Genomic_DNA"/>
</dbReference>
<dbReference type="Proteomes" id="UP000535838">
    <property type="component" value="Unassembled WGS sequence"/>
</dbReference>